<dbReference type="PANTHER" id="PTHR45632">
    <property type="entry name" value="LD33804P"/>
    <property type="match status" value="1"/>
</dbReference>
<dbReference type="InterPro" id="IPR000210">
    <property type="entry name" value="BTB/POZ_dom"/>
</dbReference>
<dbReference type="Pfam" id="PF01344">
    <property type="entry name" value="Kelch_1"/>
    <property type="match status" value="3"/>
</dbReference>
<dbReference type="InterPro" id="IPR011705">
    <property type="entry name" value="BACK"/>
</dbReference>
<evidence type="ECO:0000259" key="3">
    <source>
        <dbReference type="PROSITE" id="PS50097"/>
    </source>
</evidence>
<dbReference type="Gene3D" id="2.120.10.80">
    <property type="entry name" value="Kelch-type beta propeller"/>
    <property type="match status" value="2"/>
</dbReference>
<dbReference type="SUPFAM" id="SSF117281">
    <property type="entry name" value="Kelch motif"/>
    <property type="match status" value="2"/>
</dbReference>
<dbReference type="PIRSF" id="PIRSF037037">
    <property type="entry name" value="Kelch-like_protein_gigaxonin"/>
    <property type="match status" value="1"/>
</dbReference>
<dbReference type="Pfam" id="PF07707">
    <property type="entry name" value="BACK"/>
    <property type="match status" value="1"/>
</dbReference>
<evidence type="ECO:0000313" key="5">
    <source>
        <dbReference type="Proteomes" id="UP001208570"/>
    </source>
</evidence>
<dbReference type="SUPFAM" id="SSF54695">
    <property type="entry name" value="POZ domain"/>
    <property type="match status" value="1"/>
</dbReference>
<protein>
    <recommendedName>
        <fullName evidence="3">BTB domain-containing protein</fullName>
    </recommendedName>
</protein>
<dbReference type="InterPro" id="IPR017096">
    <property type="entry name" value="BTB-kelch_protein"/>
</dbReference>
<dbReference type="PROSITE" id="PS50097">
    <property type="entry name" value="BTB"/>
    <property type="match status" value="1"/>
</dbReference>
<keyword evidence="5" id="KW-1185">Reference proteome</keyword>
<sequence>MSIIMNNRSKHIVIKEKIKGIEFFNNRQQNNVLHELNLCRTREDLCDVVLVVQETRYPAHRAILMVASDYFRAMFSLKMRESTVLEIPLMGLESSIVEQLLNYIYMGTIRVNKNDVQDLFVASDMLQMADVKEMCVIYMVKHITVSNCIDLFQFGESFHCQAITEKALQYTRQLYPAVCTTSAFKQLSYQAVGTIIQDDELSLEGEEYVLSSILTWLEKDVEVRFGHVARLLNHVRWKSLSEQSINKALQHSIVLDNRELRDIILKANKSSTLGPRHQTLIVAGGYLQSRTGPDCPRLCSVEALDLQTLEWKKLTNLPQESTPPSFTHLLVLSGQLIALCLTYSNKESKSQYCLQKIYKYDAVFEQWQSLDESLQMEQFMNTIWQCTKANGAIVSCRSHIYIVSYKGVYHVELHWIGDEIVIGEVKELHGVPGYEESGRHRQYMGLAVCQNYLYSIGGCDVLSKSEVYPVRDVFRWETNEQTWQRKADLIMARSSLATATLGDQLYVTGGVNNFRLCGVEVYSPSTDQWMKLRDMHKPRSYHACMAAQGRIYVIGGQTYQKNEGRKVLNICDVYCPEKNCWFSIPKPMSYSRCLVGATVM</sequence>
<comment type="caution">
    <text evidence="4">The sequence shown here is derived from an EMBL/GenBank/DDBJ whole genome shotgun (WGS) entry which is preliminary data.</text>
</comment>
<dbReference type="EMBL" id="JAODUP010000002">
    <property type="protein sequence ID" value="KAK2170573.1"/>
    <property type="molecule type" value="Genomic_DNA"/>
</dbReference>
<dbReference type="InterPro" id="IPR011333">
    <property type="entry name" value="SKP1/BTB/POZ_sf"/>
</dbReference>
<dbReference type="AlphaFoldDB" id="A0AAD9NJ89"/>
<dbReference type="Pfam" id="PF00651">
    <property type="entry name" value="BTB"/>
    <property type="match status" value="1"/>
</dbReference>
<dbReference type="Proteomes" id="UP001208570">
    <property type="component" value="Unassembled WGS sequence"/>
</dbReference>
<dbReference type="Gene3D" id="3.30.710.10">
    <property type="entry name" value="Potassium Channel Kv1.1, Chain A"/>
    <property type="match status" value="1"/>
</dbReference>
<organism evidence="4 5">
    <name type="scientific">Paralvinella palmiformis</name>
    <dbReference type="NCBI Taxonomy" id="53620"/>
    <lineage>
        <taxon>Eukaryota</taxon>
        <taxon>Metazoa</taxon>
        <taxon>Spiralia</taxon>
        <taxon>Lophotrochozoa</taxon>
        <taxon>Annelida</taxon>
        <taxon>Polychaeta</taxon>
        <taxon>Sedentaria</taxon>
        <taxon>Canalipalpata</taxon>
        <taxon>Terebellida</taxon>
        <taxon>Terebelliformia</taxon>
        <taxon>Alvinellidae</taxon>
        <taxon>Paralvinella</taxon>
    </lineage>
</organism>
<dbReference type="PANTHER" id="PTHR45632:SF3">
    <property type="entry name" value="KELCH-LIKE PROTEIN 32"/>
    <property type="match status" value="1"/>
</dbReference>
<proteinExistence type="predicted"/>
<evidence type="ECO:0000256" key="2">
    <source>
        <dbReference type="ARBA" id="ARBA00022737"/>
    </source>
</evidence>
<feature type="domain" description="BTB" evidence="3">
    <location>
        <begin position="46"/>
        <end position="113"/>
    </location>
</feature>
<evidence type="ECO:0000256" key="1">
    <source>
        <dbReference type="ARBA" id="ARBA00022441"/>
    </source>
</evidence>
<name>A0AAD9NJ89_9ANNE</name>
<dbReference type="FunFam" id="1.25.40.420:FF:000001">
    <property type="entry name" value="Kelch-like family member 12"/>
    <property type="match status" value="1"/>
</dbReference>
<keyword evidence="2" id="KW-0677">Repeat</keyword>
<dbReference type="Gene3D" id="1.25.40.420">
    <property type="match status" value="1"/>
</dbReference>
<dbReference type="InterPro" id="IPR015915">
    <property type="entry name" value="Kelch-typ_b-propeller"/>
</dbReference>
<evidence type="ECO:0000313" key="4">
    <source>
        <dbReference type="EMBL" id="KAK2170573.1"/>
    </source>
</evidence>
<dbReference type="SMART" id="SM00612">
    <property type="entry name" value="Kelch"/>
    <property type="match status" value="4"/>
</dbReference>
<dbReference type="SMART" id="SM00875">
    <property type="entry name" value="BACK"/>
    <property type="match status" value="1"/>
</dbReference>
<gene>
    <name evidence="4" type="ORF">LSH36_2g15027</name>
</gene>
<accession>A0AAD9NJ89</accession>
<dbReference type="SMART" id="SM00225">
    <property type="entry name" value="BTB"/>
    <property type="match status" value="1"/>
</dbReference>
<keyword evidence="1" id="KW-0880">Kelch repeat</keyword>
<reference evidence="4" key="1">
    <citation type="journal article" date="2023" name="Mol. Biol. Evol.">
        <title>Third-Generation Sequencing Reveals the Adaptive Role of the Epigenome in Three Deep-Sea Polychaetes.</title>
        <authorList>
            <person name="Perez M."/>
            <person name="Aroh O."/>
            <person name="Sun Y."/>
            <person name="Lan Y."/>
            <person name="Juniper S.K."/>
            <person name="Young C.R."/>
            <person name="Angers B."/>
            <person name="Qian P.Y."/>
        </authorList>
    </citation>
    <scope>NUCLEOTIDE SEQUENCE</scope>
    <source>
        <strain evidence="4">P08H-3</strain>
    </source>
</reference>
<dbReference type="InterPro" id="IPR006652">
    <property type="entry name" value="Kelch_1"/>
</dbReference>